<dbReference type="PANTHER" id="PTHR22028:SF9">
    <property type="entry name" value="SFI1 SPINDLE BODY DOMAIN-CONTAINING PROTEIN"/>
    <property type="match status" value="1"/>
</dbReference>
<reference evidence="2 3" key="1">
    <citation type="journal article" date="2009" name="Science">
        <title>Green evolution and dynamic adaptations revealed by genomes of the marine picoeukaryotes Micromonas.</title>
        <authorList>
            <person name="Worden A.Z."/>
            <person name="Lee J.H."/>
            <person name="Mock T."/>
            <person name="Rouze P."/>
            <person name="Simmons M.P."/>
            <person name="Aerts A.L."/>
            <person name="Allen A.E."/>
            <person name="Cuvelier M.L."/>
            <person name="Derelle E."/>
            <person name="Everett M.V."/>
            <person name="Foulon E."/>
            <person name="Grimwood J."/>
            <person name="Gundlach H."/>
            <person name="Henrissat B."/>
            <person name="Napoli C."/>
            <person name="McDonald S.M."/>
            <person name="Parker M.S."/>
            <person name="Rombauts S."/>
            <person name="Salamov A."/>
            <person name="Von Dassow P."/>
            <person name="Badger J.H."/>
            <person name="Coutinho P.M."/>
            <person name="Demir E."/>
            <person name="Dubchak I."/>
            <person name="Gentemann C."/>
            <person name="Eikrem W."/>
            <person name="Gready J.E."/>
            <person name="John U."/>
            <person name="Lanier W."/>
            <person name="Lindquist E.A."/>
            <person name="Lucas S."/>
            <person name="Mayer K.F."/>
            <person name="Moreau H."/>
            <person name="Not F."/>
            <person name="Otillar R."/>
            <person name="Panaud O."/>
            <person name="Pangilinan J."/>
            <person name="Paulsen I."/>
            <person name="Piegu B."/>
            <person name="Poliakov A."/>
            <person name="Robbens S."/>
            <person name="Schmutz J."/>
            <person name="Toulza E."/>
            <person name="Wyss T."/>
            <person name="Zelensky A."/>
            <person name="Zhou K."/>
            <person name="Armbrust E.V."/>
            <person name="Bhattacharya D."/>
            <person name="Goodenough U.W."/>
            <person name="Van de Peer Y."/>
            <person name="Grigoriev I.V."/>
        </authorList>
    </citation>
    <scope>NUCLEOTIDE SEQUENCE [LARGE SCALE GENOMIC DNA]</scope>
    <source>
        <strain evidence="2 3">CCMP1545</strain>
    </source>
</reference>
<feature type="compositionally biased region" description="Gly residues" evidence="1">
    <location>
        <begin position="1497"/>
        <end position="1506"/>
    </location>
</feature>
<accession>C1MQE3</accession>
<dbReference type="OrthoDB" id="550045at2759"/>
<dbReference type="GO" id="GO:0019902">
    <property type="term" value="F:phosphatase binding"/>
    <property type="evidence" value="ECO:0007669"/>
    <property type="project" value="TreeGrafter"/>
</dbReference>
<dbReference type="GeneID" id="9683178"/>
<feature type="compositionally biased region" description="Polar residues" evidence="1">
    <location>
        <begin position="1464"/>
        <end position="1474"/>
    </location>
</feature>
<protein>
    <submittedName>
        <fullName evidence="2">Predicted protein</fullName>
    </submittedName>
</protein>
<dbReference type="EMBL" id="GG663738">
    <property type="protein sequence ID" value="EEH57691.1"/>
    <property type="molecule type" value="Genomic_DNA"/>
</dbReference>
<proteinExistence type="predicted"/>
<dbReference type="InterPro" id="IPR052270">
    <property type="entry name" value="CACF_protein"/>
</dbReference>
<dbReference type="eggNOG" id="ENOG502SCUZ">
    <property type="taxonomic scope" value="Eukaryota"/>
</dbReference>
<evidence type="ECO:0000313" key="3">
    <source>
        <dbReference type="Proteomes" id="UP000001876"/>
    </source>
</evidence>
<dbReference type="PANTHER" id="PTHR22028">
    <property type="entry name" value="SFI1 SPINDLE BODY DOMAIN-CONTAINING PROTEIN-RELATED"/>
    <property type="match status" value="1"/>
</dbReference>
<dbReference type="RefSeq" id="XP_003057740.1">
    <property type="nucleotide sequence ID" value="XM_003057694.1"/>
</dbReference>
<feature type="region of interest" description="Disordered" evidence="1">
    <location>
        <begin position="1432"/>
        <end position="1525"/>
    </location>
</feature>
<evidence type="ECO:0000313" key="2">
    <source>
        <dbReference type="EMBL" id="EEH57691.1"/>
    </source>
</evidence>
<dbReference type="KEGG" id="mpp:MICPUCDRAFT_47038"/>
<name>C1MQE3_MICPC</name>
<dbReference type="OMA" id="NESVAYK"/>
<dbReference type="Proteomes" id="UP000001876">
    <property type="component" value="Unassembled WGS sequence"/>
</dbReference>
<keyword evidence="3" id="KW-1185">Reference proteome</keyword>
<feature type="compositionally biased region" description="Low complexity" evidence="1">
    <location>
        <begin position="1508"/>
        <end position="1525"/>
    </location>
</feature>
<organism evidence="3">
    <name type="scientific">Micromonas pusilla (strain CCMP1545)</name>
    <name type="common">Picoplanktonic green alga</name>
    <dbReference type="NCBI Taxonomy" id="564608"/>
    <lineage>
        <taxon>Eukaryota</taxon>
        <taxon>Viridiplantae</taxon>
        <taxon>Chlorophyta</taxon>
        <taxon>Mamiellophyceae</taxon>
        <taxon>Mamiellales</taxon>
        <taxon>Mamiellaceae</taxon>
        <taxon>Micromonas</taxon>
    </lineage>
</organism>
<evidence type="ECO:0000256" key="1">
    <source>
        <dbReference type="SAM" id="MobiDB-lite"/>
    </source>
</evidence>
<gene>
    <name evidence="2" type="ORF">MICPUCDRAFT_47038</name>
</gene>
<sequence>MTSGLGARGGASASSQKNYDWRQIDPVVVEDILNHAEEIAVAETGAGGEVTLLRLLKAYETVLQEHGIVPEEDTHYYRFLLKLSLDPDPNWWVKYEREKARLNQAGAGLTARTPRMTPHHGGDGFDSDYYDVRERVLAETKRSNRQVHYHPGTGGGGYYPEYGEDPAESGYADFKLLAASFRVWVRHAAALRALRIAREAAVENYMISVSFWECQTLKRCLSRWRGRRNVFQLHALRFWYGSNLKMRFLWWREISKFNRVGAQSKAIDAHRKAAMKKAFKGWSIEAAREAALSKCGGSVEAQTLHRIKLMSYVKWRSAFHERIRRREVLERCARRIMQRSLSGAYQAWVHFTLVRLEQKATYERVLEIPKRRHMRIGWFSWRNAFLDRERMRRACRLILNSQIARALRTWKNVVDELVDMRRKCERVIARLQMRAAAGAFARWCEMVDEIQEQRGVLEKAVRTMITQRGLRSAWAKWVEYAEQEIEFREKTGKIIKHFMNRTMAAAWNRWIEFAEHCQLVRMAAKYFVNGTLMRAFQKWQDKVVELQEDNARLLKAVKIFSNRTLAGAWNKWYELIEEKRTLEEKMRLAMKKWFMKELYNGFEAFKENWELNKRLRRALVYFTNAAMLRAFQRWEQFAIESQEDRVRIAKALKKFMMAATEGAFRRWEEFTQESIEMRQKLESIMARFMNRTLAGAWNKWDSIVVHKKHMRECHMRALVHYAVSLQGRCFHTWYDNASESARMERVMRSVISRINNRKLIGSWERWHDYVDEVIEARAIASRALAFFTKKNMAGAFARWCDFTEESLELKEMLQKAVNRFMNSAKQAAFDTWYHVTTVELERKRLVIEAVAKRMNRSAGFILKQWYDYTQFELRMRDTLEKAVRLLMNRTINGAFRRWEEKVEEARRLRIAMRKFIMGAVAAAFARWVEYMNDMQLLRKLTLAMTRGNEQLLERYFLKWVDFRRGVKEERANYKAAVLKFFGSSQRKCFVEWTKYTYTMLRVKQILGNGLKRTVKLALRAWGEEAVRAKLMRSKSGFLAANSAAGVGRRSFKIWMRTMRGCRHFRLRHSRSHFTQWTYFCGVRKEDKRREEKLRIVLKQIMFGNLNRMFAGWRLIIIRNKRFFRKQAALTRALANGDALLRQKKRRLITAAWRSWRVDSGKMHHVRKLLGRAFSRAKGTFFSRWWNYVEHRRSKLEKFQSATQLYDHMLQRATFQQWLRTSQELASEMDAKLRSALEFAFGSTLIFTLNKWRAVVQEGKRKKFAMQRLIALLAGCNLENTARHVLLEWKNVCLETQRGTMHLRKADNHFAFRVMDQAFLSWRVQARPLTMEEHVGTIALGSSVWDKDYDDDGHDTATHATVLVRRTRAMFDGKNPDSEDEAEEDVEEIVAKAPATGVRGVLARASALSGVDSLAPEEEPSFLLGASGYRNAGGGGDKLASSMRRAKEEEEEEETYFRPGPRSNLAASNRFSTPSGRDVGGSSARARARSMIAPSTVGHGGGGGGGSVAPRRSVPASAGAASRSAGFCSDCGAAYARAGQKFCMECGAPR</sequence>